<dbReference type="GO" id="GO:0004519">
    <property type="term" value="F:endonuclease activity"/>
    <property type="evidence" value="ECO:0007669"/>
    <property type="project" value="UniProtKB-KW"/>
</dbReference>
<name>A0A2D1GM15_9CAUD</name>
<dbReference type="Pfam" id="PF19835">
    <property type="entry name" value="SegE_GIY-YIG"/>
    <property type="match status" value="1"/>
</dbReference>
<evidence type="ECO:0000313" key="3">
    <source>
        <dbReference type="Proteomes" id="UP000231463"/>
    </source>
</evidence>
<dbReference type="InterPro" id="IPR045566">
    <property type="entry name" value="SegE-like_GIY-YIG"/>
</dbReference>
<keyword evidence="2" id="KW-0378">Hydrolase</keyword>
<sequence length="361" mass="42249">MSDYGHWSVFEETDIKNNIGFVYVITFEDGKKYVGAKKIWKRIKAAPSTFKRGPKKGFEESDWKTYTSSSNELNSMLENGIKPKEYLIVGWYPTWGKTLMAEMEMQLANDVLRDPMWLNKQIGGHFNPNCFDDLTEEDIARWMNFDKGNEHVSWPMMYKIGQKTKYVKPDDVQKYLDSGWQFGRSKEEKLSVYHSVSKFKIWDELNSCEIEVINQAEFARKNDISSSNITNLLNGKLDIIKDRWTLHPSIRRQRWKFQHVETGKKFASNSEVEEFFGSNRGSCSKFVKSGEIIKLQIEDKKSYIERLSTLNLVETIKIEHTSKIMTNSFKEIKANLKSPEEILLTIEWLEDYVSYLKKGLK</sequence>
<evidence type="ECO:0000313" key="2">
    <source>
        <dbReference type="EMBL" id="ATN93040.1"/>
    </source>
</evidence>
<keyword evidence="2" id="KW-0540">Nuclease</keyword>
<keyword evidence="2" id="KW-0255">Endonuclease</keyword>
<keyword evidence="3" id="KW-1185">Reference proteome</keyword>
<organism evidence="2 3">
    <name type="scientific">Salmonella phage Melville</name>
    <dbReference type="NCBI Taxonomy" id="2041413"/>
    <lineage>
        <taxon>Viruses</taxon>
        <taxon>Duplodnaviria</taxon>
        <taxon>Heunggongvirae</taxon>
        <taxon>Uroviricota</taxon>
        <taxon>Caudoviricetes</taxon>
        <taxon>Pantevenvirales</taxon>
        <taxon>Straboviridae</taxon>
        <taxon>Tevenvirinae</taxon>
        <taxon>Gelderlandvirus</taxon>
        <taxon>Gelderlandvirus melville</taxon>
    </lineage>
</organism>
<dbReference type="EMBL" id="MF957259">
    <property type="protein sequence ID" value="ATN93040.1"/>
    <property type="molecule type" value="Genomic_DNA"/>
</dbReference>
<dbReference type="Proteomes" id="UP000231463">
    <property type="component" value="Segment"/>
</dbReference>
<reference evidence="3" key="1">
    <citation type="submission" date="2017-09" db="EMBL/GenBank/DDBJ databases">
        <title>The complete genome of Salmonella phage Melville.</title>
        <authorList>
            <person name="Zhang K."/>
            <person name="Xie Y."/>
            <person name="Liu M."/>
            <person name="Gill J."/>
        </authorList>
    </citation>
    <scope>NUCLEOTIDE SEQUENCE [LARGE SCALE GENOMIC DNA]</scope>
</reference>
<feature type="domain" description="Putative endonuclease SegE-like GIY-YIG" evidence="1">
    <location>
        <begin position="9"/>
        <end position="122"/>
    </location>
</feature>
<proteinExistence type="predicted"/>
<protein>
    <submittedName>
        <fullName evidence="2">TevII-like homing endonuclease</fullName>
    </submittedName>
</protein>
<accession>A0A2D1GM15</accession>
<gene>
    <name evidence="2" type="ORF">CPT_Melville_066</name>
</gene>
<evidence type="ECO:0000259" key="1">
    <source>
        <dbReference type="Pfam" id="PF19835"/>
    </source>
</evidence>